<dbReference type="EC" id="4.6.1.2" evidence="2"/>
<keyword evidence="4" id="KW-0812">Transmembrane</keyword>
<feature type="domain" description="Protein kinase" evidence="14">
    <location>
        <begin position="637"/>
        <end position="974"/>
    </location>
</feature>
<feature type="signal peptide" evidence="13">
    <location>
        <begin position="1"/>
        <end position="26"/>
    </location>
</feature>
<dbReference type="Pfam" id="PF07714">
    <property type="entry name" value="PK_Tyr_Ser-Thr"/>
    <property type="match status" value="1"/>
</dbReference>
<dbReference type="Pfam" id="PF00211">
    <property type="entry name" value="Guanylate_cyc"/>
    <property type="match status" value="1"/>
</dbReference>
<evidence type="ECO:0000256" key="9">
    <source>
        <dbReference type="ARBA" id="ARBA00023239"/>
    </source>
</evidence>
<evidence type="ECO:0000256" key="11">
    <source>
        <dbReference type="PROSITE-ProRule" id="PRU10141"/>
    </source>
</evidence>
<dbReference type="InterPro" id="IPR017441">
    <property type="entry name" value="Protein_kinase_ATP_BS"/>
</dbReference>
<keyword evidence="5 11" id="KW-0547">Nucleotide-binding</keyword>
<dbReference type="GO" id="GO:0004674">
    <property type="term" value="F:protein serine/threonine kinase activity"/>
    <property type="evidence" value="ECO:0007669"/>
    <property type="project" value="UniProtKB-KW"/>
</dbReference>
<feature type="compositionally biased region" description="Polar residues" evidence="12">
    <location>
        <begin position="1367"/>
        <end position="1393"/>
    </location>
</feature>
<comment type="subcellular location">
    <subcellularLocation>
        <location evidence="1">Membrane</location>
        <topology evidence="1">Single-pass membrane protein</topology>
    </subcellularLocation>
</comment>
<dbReference type="GeneID" id="16072227"/>
<reference evidence="16" key="1">
    <citation type="submission" date="2009-08" db="EMBL/GenBank/DDBJ databases">
        <title>Annotation of Salpingoeca rosetta.</title>
        <authorList>
            <consortium name="The Broad Institute Genome Sequencing Platform"/>
            <person name="Russ C."/>
            <person name="Cuomo C."/>
            <person name="Burger G."/>
            <person name="Gray M.W."/>
            <person name="Holland P.W.H."/>
            <person name="King N."/>
            <person name="Lang F.B.F."/>
            <person name="Roger A.J."/>
            <person name="Ruiz-Trillo I."/>
            <person name="Young S.K."/>
            <person name="Zeng Q."/>
            <person name="Gargeya S."/>
            <person name="Alvarado L."/>
            <person name="Berlin A."/>
            <person name="Chapman S.B."/>
            <person name="Chen Z."/>
            <person name="Freedman E."/>
            <person name="Gellesch M."/>
            <person name="Goldberg J."/>
            <person name="Griggs A."/>
            <person name="Gujja S."/>
            <person name="Heilman E."/>
            <person name="Heiman D."/>
            <person name="Howarth C."/>
            <person name="Mehta T."/>
            <person name="Neiman D."/>
            <person name="Pearson M."/>
            <person name="Roberts A."/>
            <person name="Saif S."/>
            <person name="Shea T."/>
            <person name="Shenoy N."/>
            <person name="Sisk P."/>
            <person name="Stolte C."/>
            <person name="Sykes S."/>
            <person name="White J."/>
            <person name="Yandava C."/>
            <person name="Haas B."/>
            <person name="Nusbaum C."/>
            <person name="Birren B."/>
        </authorList>
    </citation>
    <scope>NUCLEOTIDE SEQUENCE [LARGE SCALE GENOMIC DNA]</scope>
    <source>
        <strain evidence="16">ATCC 50818</strain>
    </source>
</reference>
<dbReference type="InterPro" id="IPR000719">
    <property type="entry name" value="Prot_kinase_dom"/>
</dbReference>
<feature type="domain" description="Guanylate cyclase" evidence="15">
    <location>
        <begin position="1027"/>
        <end position="1158"/>
    </location>
</feature>
<dbReference type="InterPro" id="IPR008271">
    <property type="entry name" value="Ser/Thr_kinase_AS"/>
</dbReference>
<feature type="compositionally biased region" description="Low complexity" evidence="12">
    <location>
        <begin position="672"/>
        <end position="685"/>
    </location>
</feature>
<organism evidence="17">
    <name type="scientific">Salpingoeca rosetta (strain ATCC 50818 / BSB-021)</name>
    <dbReference type="NCBI Taxonomy" id="946362"/>
    <lineage>
        <taxon>Eukaryota</taxon>
        <taxon>Choanoflagellata</taxon>
        <taxon>Craspedida</taxon>
        <taxon>Salpingoecidae</taxon>
        <taxon>Salpingoeca</taxon>
    </lineage>
</organism>
<evidence type="ECO:0000256" key="6">
    <source>
        <dbReference type="ARBA" id="ARBA00022840"/>
    </source>
</evidence>
<dbReference type="Proteomes" id="UP000007799">
    <property type="component" value="Unassembled WGS sequence"/>
</dbReference>
<keyword evidence="9" id="KW-0456">Lyase</keyword>
<dbReference type="PROSITE" id="PS50125">
    <property type="entry name" value="GUANYLATE_CYCLASE_2"/>
    <property type="match status" value="1"/>
</dbReference>
<dbReference type="SMART" id="SM00220">
    <property type="entry name" value="S_TKc"/>
    <property type="match status" value="1"/>
</dbReference>
<dbReference type="PRINTS" id="PR00109">
    <property type="entry name" value="TYRKINASE"/>
</dbReference>
<dbReference type="PANTHER" id="PTHR11920:SF335">
    <property type="entry name" value="GUANYLATE CYCLASE"/>
    <property type="match status" value="1"/>
</dbReference>
<dbReference type="InterPro" id="IPR050401">
    <property type="entry name" value="Cyclic_nucleotide_synthase"/>
</dbReference>
<feature type="region of interest" description="Disordered" evidence="12">
    <location>
        <begin position="1223"/>
        <end position="1257"/>
    </location>
</feature>
<dbReference type="GO" id="GO:0005524">
    <property type="term" value="F:ATP binding"/>
    <property type="evidence" value="ECO:0007669"/>
    <property type="project" value="UniProtKB-UniRule"/>
</dbReference>
<dbReference type="InterPro" id="IPR001054">
    <property type="entry name" value="A/G_cyclase"/>
</dbReference>
<dbReference type="CDD" id="cd07302">
    <property type="entry name" value="CHD"/>
    <property type="match status" value="1"/>
</dbReference>
<dbReference type="GO" id="GO:0004016">
    <property type="term" value="F:adenylate cyclase activity"/>
    <property type="evidence" value="ECO:0007669"/>
    <property type="project" value="TreeGrafter"/>
</dbReference>
<evidence type="ECO:0000256" key="4">
    <source>
        <dbReference type="ARBA" id="ARBA00022692"/>
    </source>
</evidence>
<dbReference type="InterPro" id="IPR011009">
    <property type="entry name" value="Kinase-like_dom_sf"/>
</dbReference>
<evidence type="ECO:0000256" key="13">
    <source>
        <dbReference type="SAM" id="SignalP"/>
    </source>
</evidence>
<evidence type="ECO:0000259" key="14">
    <source>
        <dbReference type="PROSITE" id="PS50011"/>
    </source>
</evidence>
<evidence type="ECO:0000256" key="2">
    <source>
        <dbReference type="ARBA" id="ARBA00012202"/>
    </source>
</evidence>
<dbReference type="RefSeq" id="XP_004991666.1">
    <property type="nucleotide sequence ID" value="XM_004991609.1"/>
</dbReference>
<feature type="binding site" evidence="11">
    <location>
        <position position="664"/>
    </location>
    <ligand>
        <name>ATP</name>
        <dbReference type="ChEBI" id="CHEBI:30616"/>
    </ligand>
</feature>
<dbReference type="SMART" id="SM00044">
    <property type="entry name" value="CYCc"/>
    <property type="match status" value="1"/>
</dbReference>
<keyword evidence="6 11" id="KW-0067">ATP-binding</keyword>
<keyword evidence="10" id="KW-0141">cGMP biosynthesis</keyword>
<feature type="region of interest" description="Disordered" evidence="12">
    <location>
        <begin position="672"/>
        <end position="693"/>
    </location>
</feature>
<dbReference type="PROSITE" id="PS50011">
    <property type="entry name" value="PROTEIN_KINASE_DOM"/>
    <property type="match status" value="1"/>
</dbReference>
<dbReference type="GO" id="GO:0035556">
    <property type="term" value="P:intracellular signal transduction"/>
    <property type="evidence" value="ECO:0007669"/>
    <property type="project" value="InterPro"/>
</dbReference>
<dbReference type="Gene3D" id="3.30.70.1230">
    <property type="entry name" value="Nucleotide cyclase"/>
    <property type="match status" value="1"/>
</dbReference>
<keyword evidence="16" id="KW-0418">Kinase</keyword>
<evidence type="ECO:0000256" key="3">
    <source>
        <dbReference type="ARBA" id="ARBA00022527"/>
    </source>
</evidence>
<dbReference type="PROSITE" id="PS00108">
    <property type="entry name" value="PROTEIN_KINASE_ST"/>
    <property type="match status" value="1"/>
</dbReference>
<feature type="compositionally biased region" description="Acidic residues" evidence="12">
    <location>
        <begin position="1229"/>
        <end position="1243"/>
    </location>
</feature>
<keyword evidence="3" id="KW-0723">Serine/threonine-protein kinase</keyword>
<keyword evidence="16" id="KW-0808">Transferase</keyword>
<evidence type="ECO:0000256" key="12">
    <source>
        <dbReference type="SAM" id="MobiDB-lite"/>
    </source>
</evidence>
<dbReference type="STRING" id="946362.F2UGJ5"/>
<dbReference type="InParanoid" id="F2UGJ5"/>
<dbReference type="SUPFAM" id="SSF56112">
    <property type="entry name" value="Protein kinase-like (PK-like)"/>
    <property type="match status" value="1"/>
</dbReference>
<dbReference type="Gene3D" id="1.10.510.10">
    <property type="entry name" value="Transferase(Phosphotransferase) domain 1"/>
    <property type="match status" value="1"/>
</dbReference>
<feature type="chain" id="PRO_5003290655" description="guanylate cyclase" evidence="13">
    <location>
        <begin position="27"/>
        <end position="1435"/>
    </location>
</feature>
<dbReference type="FunFam" id="3.30.70.1230:FF:000030">
    <property type="entry name" value="Si:ch211-215j19.12"/>
    <property type="match status" value="1"/>
</dbReference>
<dbReference type="OrthoDB" id="346907at2759"/>
<evidence type="ECO:0000259" key="15">
    <source>
        <dbReference type="PROSITE" id="PS50125"/>
    </source>
</evidence>
<dbReference type="PROSITE" id="PS00107">
    <property type="entry name" value="PROTEIN_KINASE_ATP"/>
    <property type="match status" value="1"/>
</dbReference>
<evidence type="ECO:0000256" key="1">
    <source>
        <dbReference type="ARBA" id="ARBA00004167"/>
    </source>
</evidence>
<dbReference type="GO" id="GO:0007168">
    <property type="term" value="P:receptor guanylyl cyclase signaling pathway"/>
    <property type="evidence" value="ECO:0007669"/>
    <property type="project" value="TreeGrafter"/>
</dbReference>
<dbReference type="EMBL" id="GL832973">
    <property type="protein sequence ID" value="EGD75745.1"/>
    <property type="molecule type" value="Genomic_DNA"/>
</dbReference>
<name>F2UGJ5_SALR5</name>
<evidence type="ECO:0000256" key="8">
    <source>
        <dbReference type="ARBA" id="ARBA00023136"/>
    </source>
</evidence>
<dbReference type="GO" id="GO:0004383">
    <property type="term" value="F:guanylate cyclase activity"/>
    <property type="evidence" value="ECO:0007669"/>
    <property type="project" value="UniProtKB-EC"/>
</dbReference>
<feature type="region of interest" description="Disordered" evidence="12">
    <location>
        <begin position="1309"/>
        <end position="1393"/>
    </location>
</feature>
<evidence type="ECO:0000313" key="17">
    <source>
        <dbReference type="Proteomes" id="UP000007799"/>
    </source>
</evidence>
<dbReference type="eggNOG" id="KOG1023">
    <property type="taxonomic scope" value="Eukaryota"/>
</dbReference>
<keyword evidence="7" id="KW-1133">Transmembrane helix</keyword>
<dbReference type="PANTHER" id="PTHR11920">
    <property type="entry name" value="GUANYLYL CYCLASE"/>
    <property type="match status" value="1"/>
</dbReference>
<dbReference type="GO" id="GO:0001653">
    <property type="term" value="F:peptide receptor activity"/>
    <property type="evidence" value="ECO:0007669"/>
    <property type="project" value="TreeGrafter"/>
</dbReference>
<protein>
    <recommendedName>
        <fullName evidence="2">guanylate cyclase</fullName>
        <ecNumber evidence="2">4.6.1.2</ecNumber>
    </recommendedName>
</protein>
<evidence type="ECO:0000256" key="10">
    <source>
        <dbReference type="ARBA" id="ARBA00023293"/>
    </source>
</evidence>
<dbReference type="KEGG" id="sre:PTSG_12648"/>
<evidence type="ECO:0000256" key="5">
    <source>
        <dbReference type="ARBA" id="ARBA00022741"/>
    </source>
</evidence>
<sequence length="1435" mass="155975">MCESRSLSVLCLLCQPLVLSPSLVLSAHRAYAHATFSSFSPVTDVCDTFEELLHEYAPWNFTIHRMTELEMLDNANDLDFALADTKTMACLDVERGHSPLATLGFPDTYLPEVDEEDDFVYGAGGVTFALRNSGIVSLSDLKDQVVAGTTITDFASTHANFAKYHGKTGRHLIDDATVLQFMGTQERVLEAVLSGAAAAGMVQTGFLEHSASAGLLDWDDVDILAQEIAFDEDGTRFPYFSSTPVYPGWTLVATHLTSLEERDQLLDALFDTDSSQCRLSVPGSFATAGGILETFGVVERDLVHTTEARCVRRMSHIVVHEEGEDDEHGHDEADAEEEQEVIAEAAHDDHSDETQHQEAEPGTVILAQDTGATPGDDEHAHESGLHAAQVICPATHFHHNEIVLPALCADVHCPGNTRCMCRPCLESPPILIHPVPHGVTQEVLEANPDLARQVFQKSCQRMEECATGTQGQVFFFILEDRLAERRHNADTLFFVVRVSWPGGDEYTTEAQPVDGHAGLALINVTEPHFGAPTIAIYEADRTTSAENWEPIYASPLLLQVEPRSCPPGQEATQDNTCVCPVGTLHISGSCMQAKEYLPIFIGSALAVIGIGVYIAIAMVRRGADKLWQIDAADVVVSDPPEVLGMGAFGVVIKGELNGTAIAIKRVMPRASRAGARGTRTGSKRGFLSSMKRSSKNGECDDALAAPDGTVTGTYQASRTANGFGLQLGNMDNEAAIERALEQGNATTQGTTHRMSKTKRLTNAKAEFMEEMRLLSRLRHPCIATMLGAIMTKSREFLLVMEHLEHGSLYDFLRNDELPTPDIFLLPIVKDIVSGMRYIHNLKPPVVHGDLKTKNVLVDGNFKAKVADFGLSQKQRFGCGTPFWMAPEVLRGGEVTREADVYSFAITVYEIYSRQDPFPEEDASEVLRQIAARQVPAKRPDIPASCPVMLAELARRCWSEEPKFRPTFDQVDAQLGELNISKVGASLIQQKQDALKKATVLHDVFPPHIAKMLEEGKKVHPEHKDDVTIFFSDIVGFTNISAQLTPAAVSDMLDRLYSAFDELTEKHGVFKVETIGDAYMAATNLVKPQHDHALRIAQFAEDAIKAAQSTFIDPERPELGCVNIRVGFHCGPVVANVVGRRNPRYCLFGDTVNTASRMESSSERNKIHVSTSAGDRVRSQAPWVKLESRGVQNIKGKGEMLTYWLVSTRKPEQTGRVAIAENEATVIDMGEGDGDVDGDDDGDGDTGSRRKSAQLKDSVGGGFVFKKKRASSIGRRSTGAHEGGASARVSLSSVSWLNDAEAFEALSRDSFGSPRTSTALHHHGPRSPTRANVAEGDVTVDHDTETLPASDTGSAQPDAGSVADAYSEESSLLSIQPNPQVSRENAPSFSSCSLRDSQSDHGLGCSGTSLLCAAPFQNEELPMLAEADEAGRASQC</sequence>
<keyword evidence="8" id="KW-0472">Membrane</keyword>
<dbReference type="InterPro" id="IPR001245">
    <property type="entry name" value="Ser-Thr/Tyr_kinase_cat_dom"/>
</dbReference>
<dbReference type="GO" id="GO:0005886">
    <property type="term" value="C:plasma membrane"/>
    <property type="evidence" value="ECO:0007669"/>
    <property type="project" value="TreeGrafter"/>
</dbReference>
<dbReference type="SUPFAM" id="SSF55073">
    <property type="entry name" value="Nucleotide cyclase"/>
    <property type="match status" value="1"/>
</dbReference>
<proteinExistence type="predicted"/>
<keyword evidence="13" id="KW-0732">Signal</keyword>
<evidence type="ECO:0000256" key="7">
    <source>
        <dbReference type="ARBA" id="ARBA00022989"/>
    </source>
</evidence>
<keyword evidence="17" id="KW-1185">Reference proteome</keyword>
<evidence type="ECO:0000313" key="16">
    <source>
        <dbReference type="EMBL" id="EGD75745.1"/>
    </source>
</evidence>
<dbReference type="Pfam" id="PF12974">
    <property type="entry name" value="Phosphonate-bd"/>
    <property type="match status" value="1"/>
</dbReference>
<accession>F2UGJ5</accession>
<dbReference type="InterPro" id="IPR029787">
    <property type="entry name" value="Nucleotide_cyclase"/>
</dbReference>
<gene>
    <name evidence="16" type="ORF">PTSG_12648</name>
</gene>